<dbReference type="InterPro" id="IPR036388">
    <property type="entry name" value="WH-like_DNA-bd_sf"/>
</dbReference>
<gene>
    <name evidence="5" type="ORF">SAMN05660862_3027</name>
</gene>
<dbReference type="Gene3D" id="1.10.1740.10">
    <property type="match status" value="1"/>
</dbReference>
<sequence length="203" mass="24182">MEKTIHLTIHRDRELLQRLKNGDSDAFRVLYDLHKEKLTANVLRLVKSEDLAQDILQELFTKMWTERHRIDIDKPLQNYLFRISKNLIIDTFRRSSRDKTLFSALTSFATENYVHVEEDLFRKEEQELLQGLIAQLPPKRREIFVAAKLEGKSYQEIATERNISIDTVNDHIKKAYAFFRKLSNKRTFLLLVLYMQYRVFGGF</sequence>
<evidence type="ECO:0000256" key="3">
    <source>
        <dbReference type="ARBA" id="ARBA00023082"/>
    </source>
</evidence>
<evidence type="ECO:0000313" key="6">
    <source>
        <dbReference type="Proteomes" id="UP000192980"/>
    </source>
</evidence>
<evidence type="ECO:0000256" key="1">
    <source>
        <dbReference type="ARBA" id="ARBA00010641"/>
    </source>
</evidence>
<dbReference type="PANTHER" id="PTHR43133">
    <property type="entry name" value="RNA POLYMERASE ECF-TYPE SIGMA FACTO"/>
    <property type="match status" value="1"/>
</dbReference>
<protein>
    <submittedName>
        <fullName evidence="5">RNA polymerase sigma-70 factor, ECF subfamily</fullName>
    </submittedName>
</protein>
<evidence type="ECO:0000256" key="4">
    <source>
        <dbReference type="ARBA" id="ARBA00023163"/>
    </source>
</evidence>
<dbReference type="PANTHER" id="PTHR43133:SF46">
    <property type="entry name" value="RNA POLYMERASE SIGMA-70 FACTOR ECF SUBFAMILY"/>
    <property type="match status" value="1"/>
</dbReference>
<dbReference type="STRING" id="561061.SAMN05660862_3027"/>
<organism evidence="5 6">
    <name type="scientific">Sphingobacterium psychroaquaticum</name>
    <dbReference type="NCBI Taxonomy" id="561061"/>
    <lineage>
        <taxon>Bacteria</taxon>
        <taxon>Pseudomonadati</taxon>
        <taxon>Bacteroidota</taxon>
        <taxon>Sphingobacteriia</taxon>
        <taxon>Sphingobacteriales</taxon>
        <taxon>Sphingobacteriaceae</taxon>
        <taxon>Sphingobacterium</taxon>
    </lineage>
</organism>
<dbReference type="AlphaFoldDB" id="A0A1X7KNB9"/>
<dbReference type="InterPro" id="IPR007627">
    <property type="entry name" value="RNA_pol_sigma70_r2"/>
</dbReference>
<dbReference type="InterPro" id="IPR039425">
    <property type="entry name" value="RNA_pol_sigma-70-like"/>
</dbReference>
<dbReference type="SUPFAM" id="SSF88946">
    <property type="entry name" value="Sigma2 domain of RNA polymerase sigma factors"/>
    <property type="match status" value="1"/>
</dbReference>
<dbReference type="OrthoDB" id="655312at2"/>
<dbReference type="SUPFAM" id="SSF88659">
    <property type="entry name" value="Sigma3 and sigma4 domains of RNA polymerase sigma factors"/>
    <property type="match status" value="1"/>
</dbReference>
<dbReference type="InterPro" id="IPR013325">
    <property type="entry name" value="RNA_pol_sigma_r2"/>
</dbReference>
<dbReference type="GO" id="GO:0006352">
    <property type="term" value="P:DNA-templated transcription initiation"/>
    <property type="evidence" value="ECO:0007669"/>
    <property type="project" value="InterPro"/>
</dbReference>
<dbReference type="GO" id="GO:0016987">
    <property type="term" value="F:sigma factor activity"/>
    <property type="evidence" value="ECO:0007669"/>
    <property type="project" value="UniProtKB-KW"/>
</dbReference>
<dbReference type="Proteomes" id="UP000192980">
    <property type="component" value="Unassembled WGS sequence"/>
</dbReference>
<dbReference type="Pfam" id="PF04542">
    <property type="entry name" value="Sigma70_r2"/>
    <property type="match status" value="1"/>
</dbReference>
<dbReference type="GO" id="GO:0003677">
    <property type="term" value="F:DNA binding"/>
    <property type="evidence" value="ECO:0007669"/>
    <property type="project" value="InterPro"/>
</dbReference>
<keyword evidence="4" id="KW-0804">Transcription</keyword>
<name>A0A1X7KNB9_9SPHI</name>
<dbReference type="Pfam" id="PF08281">
    <property type="entry name" value="Sigma70_r4_2"/>
    <property type="match status" value="1"/>
</dbReference>
<evidence type="ECO:0000256" key="2">
    <source>
        <dbReference type="ARBA" id="ARBA00023015"/>
    </source>
</evidence>
<dbReference type="RefSeq" id="WP_085473746.1">
    <property type="nucleotide sequence ID" value="NZ_CP038029.1"/>
</dbReference>
<dbReference type="EMBL" id="FXAU01000006">
    <property type="protein sequence ID" value="SMG42683.1"/>
    <property type="molecule type" value="Genomic_DNA"/>
</dbReference>
<dbReference type="InterPro" id="IPR013249">
    <property type="entry name" value="RNA_pol_sigma70_r4_t2"/>
</dbReference>
<dbReference type="NCBIfam" id="TIGR02937">
    <property type="entry name" value="sigma70-ECF"/>
    <property type="match status" value="1"/>
</dbReference>
<dbReference type="InterPro" id="IPR014284">
    <property type="entry name" value="RNA_pol_sigma-70_dom"/>
</dbReference>
<evidence type="ECO:0000313" key="5">
    <source>
        <dbReference type="EMBL" id="SMG42683.1"/>
    </source>
</evidence>
<keyword evidence="6" id="KW-1185">Reference proteome</keyword>
<comment type="similarity">
    <text evidence="1">Belongs to the sigma-70 factor family. ECF subfamily.</text>
</comment>
<dbReference type="NCBIfam" id="TIGR02985">
    <property type="entry name" value="Sig70_bacteroi1"/>
    <property type="match status" value="1"/>
</dbReference>
<reference evidence="5 6" key="1">
    <citation type="submission" date="2017-04" db="EMBL/GenBank/DDBJ databases">
        <authorList>
            <person name="Afonso C.L."/>
            <person name="Miller P.J."/>
            <person name="Scott M.A."/>
            <person name="Spackman E."/>
            <person name="Goraichik I."/>
            <person name="Dimitrov K.M."/>
            <person name="Suarez D.L."/>
            <person name="Swayne D.E."/>
        </authorList>
    </citation>
    <scope>NUCLEOTIDE SEQUENCE [LARGE SCALE GENOMIC DNA]</scope>
    <source>
        <strain evidence="5 6">DSM 22418</strain>
    </source>
</reference>
<accession>A0A1X7KNB9</accession>
<dbReference type="InterPro" id="IPR013324">
    <property type="entry name" value="RNA_pol_sigma_r3/r4-like"/>
</dbReference>
<dbReference type="Gene3D" id="1.10.10.10">
    <property type="entry name" value="Winged helix-like DNA-binding domain superfamily/Winged helix DNA-binding domain"/>
    <property type="match status" value="1"/>
</dbReference>
<dbReference type="InterPro" id="IPR014327">
    <property type="entry name" value="RNA_pol_sigma70_bacteroid"/>
</dbReference>
<keyword evidence="2" id="KW-0805">Transcription regulation</keyword>
<proteinExistence type="inferred from homology"/>
<keyword evidence="3" id="KW-0731">Sigma factor</keyword>